<protein>
    <submittedName>
        <fullName evidence="3">Uncharacterized protein</fullName>
    </submittedName>
</protein>
<reference evidence="3 4" key="1">
    <citation type="submission" date="2015-12" db="EMBL/GenBank/DDBJ databases">
        <title>The genome of Folsomia candida.</title>
        <authorList>
            <person name="Faddeeva A."/>
            <person name="Derks M.F."/>
            <person name="Anvar Y."/>
            <person name="Smit S."/>
            <person name="Van Straalen N."/>
            <person name="Roelofs D."/>
        </authorList>
    </citation>
    <scope>NUCLEOTIDE SEQUENCE [LARGE SCALE GENOMIC DNA]</scope>
    <source>
        <strain evidence="3 4">VU population</strain>
        <tissue evidence="3">Whole body</tissue>
    </source>
</reference>
<name>A0A226D797_FOLCA</name>
<feature type="coiled-coil region" evidence="1">
    <location>
        <begin position="152"/>
        <end position="228"/>
    </location>
</feature>
<dbReference type="AlphaFoldDB" id="A0A226D797"/>
<feature type="region of interest" description="Disordered" evidence="2">
    <location>
        <begin position="293"/>
        <end position="324"/>
    </location>
</feature>
<keyword evidence="1" id="KW-0175">Coiled coil</keyword>
<organism evidence="3 4">
    <name type="scientific">Folsomia candida</name>
    <name type="common">Springtail</name>
    <dbReference type="NCBI Taxonomy" id="158441"/>
    <lineage>
        <taxon>Eukaryota</taxon>
        <taxon>Metazoa</taxon>
        <taxon>Ecdysozoa</taxon>
        <taxon>Arthropoda</taxon>
        <taxon>Hexapoda</taxon>
        <taxon>Collembola</taxon>
        <taxon>Entomobryomorpha</taxon>
        <taxon>Isotomoidea</taxon>
        <taxon>Isotomidae</taxon>
        <taxon>Proisotominae</taxon>
        <taxon>Folsomia</taxon>
    </lineage>
</organism>
<evidence type="ECO:0000256" key="2">
    <source>
        <dbReference type="SAM" id="MobiDB-lite"/>
    </source>
</evidence>
<evidence type="ECO:0000256" key="1">
    <source>
        <dbReference type="SAM" id="Coils"/>
    </source>
</evidence>
<gene>
    <name evidence="3" type="ORF">Fcan01_24318</name>
</gene>
<sequence>MCPLDMGTESVEVSLMFNHNFHPGKQMEAERIIIPVNDLAIMLTNTTGQHSLIVYNRELHQVRLEEIEDAPPPPHQIEIIMQSPLEATEGQAVNSDVRDPNLTTSERMPAEADIKNFTSVIEELISKLDSIVDPSGRSNADYSRWIEVHKKVEFLEKALAAECRRAAHLEDEMETIDEEHTEELQYLDEERKKDQEEISSLEEKLKQMENTQEERTKLAKELDLLKLKFRTNLNIFKKLQHLNAMGLVNRLHDASKDTLFLTTCLKQLSSAPNKMLTVQPLTSSVVSEAIKEAQEAIQSKQQSKHPPPQTPPPVNERKIKKVVI</sequence>
<comment type="caution">
    <text evidence="3">The sequence shown here is derived from an EMBL/GenBank/DDBJ whole genome shotgun (WGS) entry which is preliminary data.</text>
</comment>
<evidence type="ECO:0000313" key="4">
    <source>
        <dbReference type="Proteomes" id="UP000198287"/>
    </source>
</evidence>
<keyword evidence="4" id="KW-1185">Reference proteome</keyword>
<accession>A0A226D797</accession>
<dbReference type="EMBL" id="LNIX01000031">
    <property type="protein sequence ID" value="OXA41023.1"/>
    <property type="molecule type" value="Genomic_DNA"/>
</dbReference>
<dbReference type="Proteomes" id="UP000198287">
    <property type="component" value="Unassembled WGS sequence"/>
</dbReference>
<evidence type="ECO:0000313" key="3">
    <source>
        <dbReference type="EMBL" id="OXA41023.1"/>
    </source>
</evidence>
<proteinExistence type="predicted"/>
<feature type="compositionally biased region" description="Pro residues" evidence="2">
    <location>
        <begin position="305"/>
        <end position="314"/>
    </location>
</feature>